<gene>
    <name evidence="4" type="ORF">SAMN06297382_1371</name>
</gene>
<organism evidence="4 5">
    <name type="scientific">Amphiplicatus metriothermophilus</name>
    <dbReference type="NCBI Taxonomy" id="1519374"/>
    <lineage>
        <taxon>Bacteria</taxon>
        <taxon>Pseudomonadati</taxon>
        <taxon>Pseudomonadota</taxon>
        <taxon>Alphaproteobacteria</taxon>
        <taxon>Parvularculales</taxon>
        <taxon>Parvularculaceae</taxon>
        <taxon>Amphiplicatus</taxon>
    </lineage>
</organism>
<feature type="region of interest" description="Disordered" evidence="3">
    <location>
        <begin position="1"/>
        <end position="22"/>
    </location>
</feature>
<feature type="binding site" evidence="2">
    <location>
        <position position="224"/>
    </location>
    <ligand>
        <name>Mg(2+)</name>
        <dbReference type="ChEBI" id="CHEBI:18420"/>
    </ligand>
</feature>
<dbReference type="AlphaFoldDB" id="A0A239PPX4"/>
<evidence type="ECO:0000256" key="2">
    <source>
        <dbReference type="HAMAP-Rule" id="MF_01139"/>
    </source>
</evidence>
<feature type="binding site" evidence="2">
    <location>
        <position position="42"/>
    </location>
    <ligand>
        <name>substrate</name>
    </ligand>
</feature>
<dbReference type="GO" id="GO:0000287">
    <property type="term" value="F:magnesium ion binding"/>
    <property type="evidence" value="ECO:0007669"/>
    <property type="project" value="UniProtKB-UniRule"/>
</dbReference>
<dbReference type="InterPro" id="IPR018520">
    <property type="entry name" value="UPP_synth-like_CS"/>
</dbReference>
<proteinExistence type="inferred from homology"/>
<feature type="binding site" evidence="2">
    <location>
        <begin position="82"/>
        <end position="84"/>
    </location>
    <ligand>
        <name>substrate</name>
    </ligand>
</feature>
<dbReference type="InterPro" id="IPR001441">
    <property type="entry name" value="UPP_synth-like"/>
</dbReference>
<feature type="binding site" evidence="2">
    <location>
        <position position="54"/>
    </location>
    <ligand>
        <name>substrate</name>
    </ligand>
</feature>
<evidence type="ECO:0000313" key="4">
    <source>
        <dbReference type="EMBL" id="SNT72331.1"/>
    </source>
</evidence>
<dbReference type="EMBL" id="FZQA01000002">
    <property type="protein sequence ID" value="SNT72331.1"/>
    <property type="molecule type" value="Genomic_DNA"/>
</dbReference>
<keyword evidence="5" id="KW-1185">Reference proteome</keyword>
<feature type="active site" description="Proton acceptor" evidence="2">
    <location>
        <position position="85"/>
    </location>
</feature>
<evidence type="ECO:0000256" key="3">
    <source>
        <dbReference type="SAM" id="MobiDB-lite"/>
    </source>
</evidence>
<feature type="active site" evidence="2">
    <location>
        <position position="37"/>
    </location>
</feature>
<dbReference type="GO" id="GO:0016094">
    <property type="term" value="P:polyprenol biosynthetic process"/>
    <property type="evidence" value="ECO:0007669"/>
    <property type="project" value="TreeGrafter"/>
</dbReference>
<feature type="binding site" evidence="2">
    <location>
        <position position="86"/>
    </location>
    <ligand>
        <name>substrate</name>
    </ligand>
</feature>
<feature type="binding site" evidence="2">
    <location>
        <position position="50"/>
    </location>
    <ligand>
        <name>substrate</name>
    </ligand>
</feature>
<comment type="similarity">
    <text evidence="2">Belongs to the UPP synthase family.</text>
</comment>
<dbReference type="PROSITE" id="PS01066">
    <property type="entry name" value="UPP_SYNTHASE"/>
    <property type="match status" value="1"/>
</dbReference>
<dbReference type="Gene3D" id="3.40.1180.10">
    <property type="entry name" value="Decaprenyl diphosphate synthase-like"/>
    <property type="match status" value="1"/>
</dbReference>
<dbReference type="Pfam" id="PF01255">
    <property type="entry name" value="Prenyltransf"/>
    <property type="match status" value="1"/>
</dbReference>
<accession>A0A239PPX4</accession>
<evidence type="ECO:0000313" key="5">
    <source>
        <dbReference type="Proteomes" id="UP000198346"/>
    </source>
</evidence>
<reference evidence="4 5" key="1">
    <citation type="submission" date="2017-07" db="EMBL/GenBank/DDBJ databases">
        <authorList>
            <person name="Sun Z.S."/>
            <person name="Albrecht U."/>
            <person name="Echele G."/>
            <person name="Lee C.C."/>
        </authorList>
    </citation>
    <scope>NUCLEOTIDE SEQUENCE [LARGE SCALE GENOMIC DNA]</scope>
    <source>
        <strain evidence="4 5">CGMCC 1.12710</strain>
    </source>
</reference>
<feature type="binding site" evidence="2">
    <location>
        <position position="205"/>
    </location>
    <ligand>
        <name>substrate</name>
    </ligand>
</feature>
<sequence>MTAKPAPQMPAPTPERNDAKAAGAAAGVALHVAIIMDGNGRWAAARGLPRADGHRAGVEAARRAVEAARDLGVTALTLYSFSTENWRRPAGEIRDLMNLLRQFIFQDLPTLKKEGVRVRVIGDRASLDPELRMLVARAEGETAGNERFLLQIAFNYGGRDEITRAARAIAKEAAAGALKPEEVTEAAFAARLDTADAPEPDLVIRTSGEKRISNFLLWQAAYAEYVFLDVLWPDFDHAHFVRALEEFHGRERRFGGVGAA</sequence>
<keyword evidence="2" id="KW-0479">Metal-binding</keyword>
<dbReference type="InterPro" id="IPR036424">
    <property type="entry name" value="UPP_synth-like_sf"/>
</dbReference>
<protein>
    <recommendedName>
        <fullName evidence="2">Isoprenyl transferase</fullName>
        <ecNumber evidence="2">2.5.1.-</ecNumber>
    </recommendedName>
</protein>
<dbReference type="NCBIfam" id="NF011408">
    <property type="entry name" value="PRK14834.1"/>
    <property type="match status" value="1"/>
</dbReference>
<evidence type="ECO:0000256" key="1">
    <source>
        <dbReference type="ARBA" id="ARBA00022679"/>
    </source>
</evidence>
<dbReference type="NCBIfam" id="TIGR00055">
    <property type="entry name" value="uppS"/>
    <property type="match status" value="1"/>
</dbReference>
<dbReference type="FunFam" id="3.40.1180.10:FF:000001">
    <property type="entry name" value="(2E,6E)-farnesyl-diphosphate-specific ditrans,polycis-undecaprenyl-diphosphate synthase"/>
    <property type="match status" value="1"/>
</dbReference>
<feature type="binding site" evidence="2">
    <location>
        <begin position="38"/>
        <end position="41"/>
    </location>
    <ligand>
        <name>substrate</name>
    </ligand>
</feature>
<dbReference type="GO" id="GO:0008834">
    <property type="term" value="F:ditrans,polycis-undecaprenyl-diphosphate synthase [(2E,6E)-farnesyl-diphosphate specific] activity"/>
    <property type="evidence" value="ECO:0007669"/>
    <property type="project" value="TreeGrafter"/>
</dbReference>
<dbReference type="Proteomes" id="UP000198346">
    <property type="component" value="Unassembled WGS sequence"/>
</dbReference>
<dbReference type="HAMAP" id="MF_01139">
    <property type="entry name" value="ISPT"/>
    <property type="match status" value="1"/>
</dbReference>
<dbReference type="PANTHER" id="PTHR10291:SF0">
    <property type="entry name" value="DEHYDRODOLICHYL DIPHOSPHATE SYNTHASE 2"/>
    <property type="match status" value="1"/>
</dbReference>
<comment type="subunit">
    <text evidence="2">Homodimer.</text>
</comment>
<dbReference type="EC" id="2.5.1.-" evidence="2"/>
<comment type="cofactor">
    <cofactor evidence="2">
        <name>Mg(2+)</name>
        <dbReference type="ChEBI" id="CHEBI:18420"/>
    </cofactor>
    <text evidence="2">Binds 2 magnesium ions per subunit.</text>
</comment>
<keyword evidence="2" id="KW-0460">Magnesium</keyword>
<keyword evidence="1 2" id="KW-0808">Transferase</keyword>
<comment type="function">
    <text evidence="2">Catalyzes the condensation of isopentenyl diphosphate (IPP) with allylic pyrophosphates generating different type of terpenoids.</text>
</comment>
<dbReference type="GO" id="GO:0005829">
    <property type="term" value="C:cytosol"/>
    <property type="evidence" value="ECO:0007669"/>
    <property type="project" value="TreeGrafter"/>
</dbReference>
<dbReference type="SUPFAM" id="SSF64005">
    <property type="entry name" value="Undecaprenyl diphosphate synthase"/>
    <property type="match status" value="1"/>
</dbReference>
<dbReference type="CDD" id="cd00475">
    <property type="entry name" value="Cis_IPPS"/>
    <property type="match status" value="1"/>
</dbReference>
<feature type="binding site" evidence="2">
    <location>
        <position position="37"/>
    </location>
    <ligand>
        <name>Mg(2+)</name>
        <dbReference type="ChEBI" id="CHEBI:18420"/>
    </ligand>
</feature>
<dbReference type="PANTHER" id="PTHR10291">
    <property type="entry name" value="DEHYDRODOLICHYL DIPHOSPHATE SYNTHASE FAMILY MEMBER"/>
    <property type="match status" value="1"/>
</dbReference>
<feature type="binding site" evidence="2">
    <location>
        <position position="88"/>
    </location>
    <ligand>
        <name>substrate</name>
    </ligand>
</feature>
<feature type="binding site" evidence="2">
    <location>
        <begin position="211"/>
        <end position="213"/>
    </location>
    <ligand>
        <name>substrate</name>
    </ligand>
</feature>
<name>A0A239PPX4_9PROT</name>